<dbReference type="InterPro" id="IPR035912">
    <property type="entry name" value="EHR_sf"/>
</dbReference>
<dbReference type="Gene3D" id="3.30.2260.10">
    <property type="entry name" value="Enhancer of rudimentary"/>
    <property type="match status" value="2"/>
</dbReference>
<dbReference type="InterPro" id="IPR000781">
    <property type="entry name" value="ERH"/>
</dbReference>
<keyword evidence="4" id="KW-1185">Reference proteome</keyword>
<evidence type="ECO:0000313" key="4">
    <source>
        <dbReference type="Proteomes" id="UP000225706"/>
    </source>
</evidence>
<reference evidence="4" key="1">
    <citation type="journal article" date="2017" name="bioRxiv">
        <title>Comparative analysis of the genomes of Stylophora pistillata and Acropora digitifera provides evidence for extensive differences between species of corals.</title>
        <authorList>
            <person name="Voolstra C.R."/>
            <person name="Li Y."/>
            <person name="Liew Y.J."/>
            <person name="Baumgarten S."/>
            <person name="Zoccola D."/>
            <person name="Flot J.-F."/>
            <person name="Tambutte S."/>
            <person name="Allemand D."/>
            <person name="Aranda M."/>
        </authorList>
    </citation>
    <scope>NUCLEOTIDE SEQUENCE [LARGE SCALE GENOMIC DNA]</scope>
</reference>
<dbReference type="AlphaFoldDB" id="A0A2B4RL99"/>
<organism evidence="3 4">
    <name type="scientific">Stylophora pistillata</name>
    <name type="common">Smooth cauliflower coral</name>
    <dbReference type="NCBI Taxonomy" id="50429"/>
    <lineage>
        <taxon>Eukaryota</taxon>
        <taxon>Metazoa</taxon>
        <taxon>Cnidaria</taxon>
        <taxon>Anthozoa</taxon>
        <taxon>Hexacorallia</taxon>
        <taxon>Scleractinia</taxon>
        <taxon>Astrocoeniina</taxon>
        <taxon>Pocilloporidae</taxon>
        <taxon>Stylophora</taxon>
    </lineage>
</organism>
<dbReference type="Proteomes" id="UP000225706">
    <property type="component" value="Unassembled WGS sequence"/>
</dbReference>
<dbReference type="PANTHER" id="PTHR12373:SF0">
    <property type="entry name" value="ENHANCER OF RUDIMENTARY HOMOLOG"/>
    <property type="match status" value="1"/>
</dbReference>
<dbReference type="STRING" id="50429.A0A2B4RL99"/>
<keyword evidence="2" id="KW-0812">Transmembrane</keyword>
<comment type="similarity">
    <text evidence="1">Belongs to the E(R) family.</text>
</comment>
<dbReference type="SUPFAM" id="SSF143875">
    <property type="entry name" value="ERH-like"/>
    <property type="match status" value="2"/>
</dbReference>
<evidence type="ECO:0000313" key="3">
    <source>
        <dbReference type="EMBL" id="PFX18371.1"/>
    </source>
</evidence>
<dbReference type="EMBL" id="LSMT01000414">
    <property type="protein sequence ID" value="PFX18371.1"/>
    <property type="molecule type" value="Genomic_DNA"/>
</dbReference>
<comment type="caution">
    <text evidence="3">The sequence shown here is derived from an EMBL/GenBank/DDBJ whole genome shotgun (WGS) entry which is preliminary data.</text>
</comment>
<dbReference type="OrthoDB" id="7887808at2759"/>
<feature type="transmembrane region" description="Helical" evidence="2">
    <location>
        <begin position="20"/>
        <end position="44"/>
    </location>
</feature>
<evidence type="ECO:0000256" key="2">
    <source>
        <dbReference type="SAM" id="Phobius"/>
    </source>
</evidence>
<keyword evidence="2" id="KW-0472">Membrane</keyword>
<gene>
    <name evidence="3" type="primary">e(r)</name>
    <name evidence="3" type="ORF">AWC38_SpisGene17257</name>
</gene>
<proteinExistence type="inferred from homology"/>
<sequence length="163" mass="18511">MDTRPNRECPKAKEESLGFHVVICVFSPISNVLFANMSHTILLIQPSAKPESRTYSDYETKDECMEGRKTDLGAKKEGNQTKLNPQVIPGAGIKARPQRQECFRNCTASSPIYVAKSQVSINCILPNYEANQQHPKQTSLYEPHNKEWIKENIYIMLRKQAGK</sequence>
<accession>A0A2B4RL99</accession>
<dbReference type="Pfam" id="PF01133">
    <property type="entry name" value="ER"/>
    <property type="match status" value="1"/>
</dbReference>
<evidence type="ECO:0000256" key="1">
    <source>
        <dbReference type="ARBA" id="ARBA00007491"/>
    </source>
</evidence>
<protein>
    <submittedName>
        <fullName evidence="3">Protein enhancer of rudimentary</fullName>
    </submittedName>
</protein>
<dbReference type="PANTHER" id="PTHR12373">
    <property type="entry name" value="ENHANCER OF RUDIMENTARY ERH"/>
    <property type="match status" value="1"/>
</dbReference>
<name>A0A2B4RL99_STYPI</name>
<keyword evidence="2" id="KW-1133">Transmembrane helix</keyword>